<keyword evidence="4" id="KW-1185">Reference proteome</keyword>
<evidence type="ECO:0000313" key="4">
    <source>
        <dbReference type="Proteomes" id="UP000284375"/>
    </source>
</evidence>
<feature type="transmembrane region" description="Helical" evidence="2">
    <location>
        <begin position="129"/>
        <end position="149"/>
    </location>
</feature>
<dbReference type="Pfam" id="PF10361">
    <property type="entry name" value="DUF2434"/>
    <property type="match status" value="1"/>
</dbReference>
<keyword evidence="2" id="KW-0472">Membrane</keyword>
<dbReference type="OrthoDB" id="5308502at2759"/>
<dbReference type="Proteomes" id="UP000284375">
    <property type="component" value="Unassembled WGS sequence"/>
</dbReference>
<sequence length="581" mass="65917">MPIFDARDLVSWPGGDNSTDTDIGGVHFNLTALERWNYTLYSNETLSNGSKCFLTFEPYAPQYVLGNGTFINATSCYSPANPISTRGYISIGLAVVYGFCLLFTLICLTRHGRMFLPTEKRFRPIGRRWQWYWMVAMCATGFISLITNIDVDRYYLPEIPIVLTSFFWFLMNICTMACVWEAVRHWGSWQERQYIDPDPFALAMDDKRAQFEFFVPLFFYLWWWLDFFLVIPRNWGNIEKQRSVEQTRAVAIPSATDNRFKASAFILFVAWLTCVYHLRHSIKHYKERNRGIMNRAVGLIKFTPYRFLLIIPIALFVAVFQAITVWKFEWSIMNVSGNRVAIFVGGYVPAILIMLIQIIAGFINPNEDRELIRQRQLRGAETDRELGIVRKPAWWSRLNGNMANESMRERIARNVREVGGGRATAKNIDESVEVRTRDAESGSGGAGIEMSQMHNRTTSSAAGTGVTRPAAANAFSGRNDRRRSEQALETVASLLFPNSNNPQNFAERVTYLSSDGPPPPYANGQQQQAGDRGRSRSDETAGNHDDLLSARPTTATRSASANTTNSITNVPPQRVKSMLDV</sequence>
<feature type="transmembrane region" description="Helical" evidence="2">
    <location>
        <begin position="307"/>
        <end position="328"/>
    </location>
</feature>
<dbReference type="STRING" id="252740.A0A423W9Z2"/>
<name>A0A423W9Z2_CYTCH</name>
<dbReference type="InterPro" id="IPR018830">
    <property type="entry name" value="DUF2434"/>
</dbReference>
<comment type="caution">
    <text evidence="3">The sequence shown here is derived from an EMBL/GenBank/DDBJ whole genome shotgun (WGS) entry which is preliminary data.</text>
</comment>
<feature type="compositionally biased region" description="Polar residues" evidence="1">
    <location>
        <begin position="452"/>
        <end position="462"/>
    </location>
</feature>
<feature type="compositionally biased region" description="Low complexity" evidence="1">
    <location>
        <begin position="553"/>
        <end position="569"/>
    </location>
</feature>
<feature type="transmembrane region" description="Helical" evidence="2">
    <location>
        <begin position="340"/>
        <end position="363"/>
    </location>
</feature>
<feature type="transmembrane region" description="Helical" evidence="2">
    <location>
        <begin position="213"/>
        <end position="231"/>
    </location>
</feature>
<evidence type="ECO:0000256" key="2">
    <source>
        <dbReference type="SAM" id="Phobius"/>
    </source>
</evidence>
<protein>
    <submittedName>
        <fullName evidence="3">Uncharacterized protein</fullName>
    </submittedName>
</protein>
<keyword evidence="2" id="KW-1133">Transmembrane helix</keyword>
<evidence type="ECO:0000313" key="3">
    <source>
        <dbReference type="EMBL" id="ROW00138.1"/>
    </source>
</evidence>
<dbReference type="EMBL" id="LJZO01000009">
    <property type="protein sequence ID" value="ROW00138.1"/>
    <property type="molecule type" value="Genomic_DNA"/>
</dbReference>
<keyword evidence="2" id="KW-0812">Transmembrane</keyword>
<feature type="transmembrane region" description="Helical" evidence="2">
    <location>
        <begin position="87"/>
        <end position="108"/>
    </location>
</feature>
<dbReference type="AlphaFoldDB" id="A0A423W9Z2"/>
<gene>
    <name evidence="3" type="ORF">VSDG_03610</name>
</gene>
<evidence type="ECO:0000256" key="1">
    <source>
        <dbReference type="SAM" id="MobiDB-lite"/>
    </source>
</evidence>
<feature type="compositionally biased region" description="Basic and acidic residues" evidence="1">
    <location>
        <begin position="531"/>
        <end position="548"/>
    </location>
</feature>
<reference evidence="3 4" key="1">
    <citation type="submission" date="2015-09" db="EMBL/GenBank/DDBJ databases">
        <title>Host preference determinants of Valsa canker pathogens revealed by comparative genomics.</title>
        <authorList>
            <person name="Yin Z."/>
            <person name="Huang L."/>
        </authorList>
    </citation>
    <scope>NUCLEOTIDE SEQUENCE [LARGE SCALE GENOMIC DNA]</scope>
    <source>
        <strain evidence="3 4">YSFL</strain>
    </source>
</reference>
<feature type="transmembrane region" description="Helical" evidence="2">
    <location>
        <begin position="161"/>
        <end position="183"/>
    </location>
</feature>
<feature type="transmembrane region" description="Helical" evidence="2">
    <location>
        <begin position="260"/>
        <end position="278"/>
    </location>
</feature>
<organism evidence="3 4">
    <name type="scientific">Cytospora chrysosperma</name>
    <name type="common">Cytospora canker fungus</name>
    <name type="synonym">Sphaeria chrysosperma</name>
    <dbReference type="NCBI Taxonomy" id="252740"/>
    <lineage>
        <taxon>Eukaryota</taxon>
        <taxon>Fungi</taxon>
        <taxon>Dikarya</taxon>
        <taxon>Ascomycota</taxon>
        <taxon>Pezizomycotina</taxon>
        <taxon>Sordariomycetes</taxon>
        <taxon>Sordariomycetidae</taxon>
        <taxon>Diaporthales</taxon>
        <taxon>Cytosporaceae</taxon>
        <taxon>Cytospora</taxon>
    </lineage>
</organism>
<feature type="region of interest" description="Disordered" evidence="1">
    <location>
        <begin position="432"/>
        <end position="486"/>
    </location>
</feature>
<accession>A0A423W9Z2</accession>
<feature type="region of interest" description="Disordered" evidence="1">
    <location>
        <begin position="510"/>
        <end position="581"/>
    </location>
</feature>
<proteinExistence type="predicted"/>